<accession>A0A2M7EA91</accession>
<dbReference type="InterPro" id="IPR006318">
    <property type="entry name" value="PTS_EI-like"/>
</dbReference>
<evidence type="ECO:0000256" key="3">
    <source>
        <dbReference type="ARBA" id="ARBA00002728"/>
    </source>
</evidence>
<name>A0A2M7EA91_9BACT</name>
<feature type="active site" description="Tele-phosphohistidine intermediate" evidence="18">
    <location>
        <position position="190"/>
    </location>
</feature>
<dbReference type="Pfam" id="PF05524">
    <property type="entry name" value="PEP-utilisers_N"/>
    <property type="match status" value="1"/>
</dbReference>
<evidence type="ECO:0000256" key="10">
    <source>
        <dbReference type="ARBA" id="ARBA00022597"/>
    </source>
</evidence>
<evidence type="ECO:0000256" key="16">
    <source>
        <dbReference type="ARBA" id="ARBA00033235"/>
    </source>
</evidence>
<gene>
    <name evidence="24" type="primary">ptsP</name>
    <name evidence="24" type="ORF">COS11_01040</name>
</gene>
<dbReference type="PANTHER" id="PTHR46244">
    <property type="entry name" value="PHOSPHOENOLPYRUVATE-PROTEIN PHOSPHOTRANSFERASE"/>
    <property type="match status" value="1"/>
</dbReference>
<evidence type="ECO:0000313" key="25">
    <source>
        <dbReference type="Proteomes" id="UP000228886"/>
    </source>
</evidence>
<comment type="subcellular location">
    <subcellularLocation>
        <location evidence="4 17">Cytoplasm</location>
    </subcellularLocation>
</comment>
<dbReference type="PROSITE" id="PS00370">
    <property type="entry name" value="PEP_ENZYMES_PHOS_SITE"/>
    <property type="match status" value="1"/>
</dbReference>
<dbReference type="Gene3D" id="3.20.20.60">
    <property type="entry name" value="Phosphoenolpyruvate-binding domains"/>
    <property type="match status" value="1"/>
</dbReference>
<evidence type="ECO:0000259" key="23">
    <source>
        <dbReference type="Pfam" id="PF05524"/>
    </source>
</evidence>
<keyword evidence="24" id="KW-0670">Pyruvate</keyword>
<keyword evidence="12 17" id="KW-0598">Phosphotransferase system</keyword>
<dbReference type="AlphaFoldDB" id="A0A2M7EA91"/>
<feature type="domain" description="Phosphotransferase system enzyme I N-terminal" evidence="23">
    <location>
        <begin position="5"/>
        <end position="127"/>
    </location>
</feature>
<keyword evidence="14 17" id="KW-0418">Kinase</keyword>
<comment type="catalytic activity">
    <reaction evidence="1 17">
        <text>L-histidyl-[protein] + phosphoenolpyruvate = N(pros)-phospho-L-histidyl-[protein] + pyruvate</text>
        <dbReference type="Rhea" id="RHEA:23880"/>
        <dbReference type="Rhea" id="RHEA-COMP:9745"/>
        <dbReference type="Rhea" id="RHEA-COMP:9746"/>
        <dbReference type="ChEBI" id="CHEBI:15361"/>
        <dbReference type="ChEBI" id="CHEBI:29979"/>
        <dbReference type="ChEBI" id="CHEBI:58702"/>
        <dbReference type="ChEBI" id="CHEBI:64837"/>
        <dbReference type="EC" id="2.7.3.9"/>
    </reaction>
</comment>
<evidence type="ECO:0000256" key="17">
    <source>
        <dbReference type="PIRNR" id="PIRNR000732"/>
    </source>
</evidence>
<feature type="binding site" evidence="20">
    <location>
        <position position="432"/>
    </location>
    <ligand>
        <name>Mg(2+)</name>
        <dbReference type="ChEBI" id="CHEBI:18420"/>
    </ligand>
</feature>
<dbReference type="Pfam" id="PF00391">
    <property type="entry name" value="PEP-utilizers"/>
    <property type="match status" value="1"/>
</dbReference>
<dbReference type="SUPFAM" id="SSF52009">
    <property type="entry name" value="Phosphohistidine domain"/>
    <property type="match status" value="1"/>
</dbReference>
<dbReference type="InterPro" id="IPR024692">
    <property type="entry name" value="PTS_EI"/>
</dbReference>
<dbReference type="InterPro" id="IPR018274">
    <property type="entry name" value="PEP_util_AS"/>
</dbReference>
<dbReference type="GO" id="GO:0005737">
    <property type="term" value="C:cytoplasm"/>
    <property type="evidence" value="ECO:0007669"/>
    <property type="project" value="UniProtKB-SubCell"/>
</dbReference>
<evidence type="ECO:0000256" key="1">
    <source>
        <dbReference type="ARBA" id="ARBA00000683"/>
    </source>
</evidence>
<dbReference type="Gene3D" id="1.10.274.10">
    <property type="entry name" value="PtsI, HPr-binding domain"/>
    <property type="match status" value="1"/>
</dbReference>
<feature type="domain" description="PEP-utilising enzyme mobile" evidence="21">
    <location>
        <begin position="154"/>
        <end position="226"/>
    </location>
</feature>
<comment type="cofactor">
    <cofactor evidence="2 17 20">
        <name>Mg(2+)</name>
        <dbReference type="ChEBI" id="CHEBI:18420"/>
    </cofactor>
</comment>
<feature type="binding site" evidence="20">
    <location>
        <position position="456"/>
    </location>
    <ligand>
        <name>Mg(2+)</name>
        <dbReference type="ChEBI" id="CHEBI:18420"/>
    </ligand>
</feature>
<feature type="binding site" evidence="19">
    <location>
        <position position="466"/>
    </location>
    <ligand>
        <name>phosphoenolpyruvate</name>
        <dbReference type="ChEBI" id="CHEBI:58702"/>
    </ligand>
</feature>
<dbReference type="PIRSF" id="PIRSF000732">
    <property type="entry name" value="PTS_enzyme_I"/>
    <property type="match status" value="1"/>
</dbReference>
<evidence type="ECO:0000256" key="8">
    <source>
        <dbReference type="ARBA" id="ARBA00022448"/>
    </source>
</evidence>
<dbReference type="GO" id="GO:0016301">
    <property type="term" value="F:kinase activity"/>
    <property type="evidence" value="ECO:0007669"/>
    <property type="project" value="UniProtKB-KW"/>
</dbReference>
<evidence type="ECO:0000259" key="22">
    <source>
        <dbReference type="Pfam" id="PF02896"/>
    </source>
</evidence>
<evidence type="ECO:0000256" key="11">
    <source>
        <dbReference type="ARBA" id="ARBA00022679"/>
    </source>
</evidence>
<evidence type="ECO:0000256" key="6">
    <source>
        <dbReference type="ARBA" id="ARBA00012232"/>
    </source>
</evidence>
<dbReference type="InterPro" id="IPR015813">
    <property type="entry name" value="Pyrv/PenolPyrv_kinase-like_dom"/>
</dbReference>
<dbReference type="InterPro" id="IPR000121">
    <property type="entry name" value="PEP_util_C"/>
</dbReference>
<dbReference type="InterPro" id="IPR036618">
    <property type="entry name" value="PtsI_HPr-bd_sf"/>
</dbReference>
<dbReference type="InterPro" id="IPR008279">
    <property type="entry name" value="PEP-util_enz_mobile_dom"/>
</dbReference>
<dbReference type="Proteomes" id="UP000228886">
    <property type="component" value="Unassembled WGS sequence"/>
</dbReference>
<feature type="domain" description="PEP-utilising enzyme C-terminal" evidence="22">
    <location>
        <begin position="253"/>
        <end position="542"/>
    </location>
</feature>
<dbReference type="PRINTS" id="PR01736">
    <property type="entry name" value="PHPHTRNFRASE"/>
</dbReference>
<protein>
    <recommendedName>
        <fullName evidence="7 17">Phosphoenolpyruvate-protein phosphotransferase</fullName>
        <ecNumber evidence="6 17">2.7.3.9</ecNumber>
    </recommendedName>
    <alternativeName>
        <fullName evidence="16 17">Phosphotransferase system, enzyme I</fullName>
    </alternativeName>
</protein>
<evidence type="ECO:0000256" key="19">
    <source>
        <dbReference type="PIRSR" id="PIRSR000732-2"/>
    </source>
</evidence>
<dbReference type="PANTHER" id="PTHR46244:SF3">
    <property type="entry name" value="PHOSPHOENOLPYRUVATE-PROTEIN PHOSPHOTRANSFERASE"/>
    <property type="match status" value="1"/>
</dbReference>
<evidence type="ECO:0000313" key="24">
    <source>
        <dbReference type="EMBL" id="PIV64657.1"/>
    </source>
</evidence>
<dbReference type="PROSITE" id="PS00742">
    <property type="entry name" value="PEP_ENZYMES_2"/>
    <property type="match status" value="1"/>
</dbReference>
<dbReference type="InterPro" id="IPR036637">
    <property type="entry name" value="Phosphohistidine_dom_sf"/>
</dbReference>
<evidence type="ECO:0000256" key="2">
    <source>
        <dbReference type="ARBA" id="ARBA00001946"/>
    </source>
</evidence>
<evidence type="ECO:0000259" key="21">
    <source>
        <dbReference type="Pfam" id="PF00391"/>
    </source>
</evidence>
<reference evidence="25" key="1">
    <citation type="submission" date="2017-09" db="EMBL/GenBank/DDBJ databases">
        <title>Depth-based differentiation of microbial function through sediment-hosted aquifers and enrichment of novel symbionts in the deep terrestrial subsurface.</title>
        <authorList>
            <person name="Probst A.J."/>
            <person name="Ladd B."/>
            <person name="Jarett J.K."/>
            <person name="Geller-Mcgrath D.E."/>
            <person name="Sieber C.M.K."/>
            <person name="Emerson J.B."/>
            <person name="Anantharaman K."/>
            <person name="Thomas B.C."/>
            <person name="Malmstrom R."/>
            <person name="Stieglmeier M."/>
            <person name="Klingl A."/>
            <person name="Woyke T."/>
            <person name="Ryan C.M."/>
            <person name="Banfield J.F."/>
        </authorList>
    </citation>
    <scope>NUCLEOTIDE SEQUENCE [LARGE SCALE GENOMIC DNA]</scope>
</reference>
<feature type="active site" description="Proton donor" evidence="18">
    <location>
        <position position="503"/>
    </location>
</feature>
<dbReference type="SUPFAM" id="SSF51621">
    <property type="entry name" value="Phosphoenolpyruvate/pyruvate domain"/>
    <property type="match status" value="1"/>
</dbReference>
<comment type="caution">
    <text evidence="24">The sequence shown here is derived from an EMBL/GenBank/DDBJ whole genome shotgun (WGS) entry which is preliminary data.</text>
</comment>
<dbReference type="Gene3D" id="3.50.30.10">
    <property type="entry name" value="Phosphohistidine domain"/>
    <property type="match status" value="1"/>
</dbReference>
<feature type="binding site" evidence="19">
    <location>
        <begin position="455"/>
        <end position="456"/>
    </location>
    <ligand>
        <name>phosphoenolpyruvate</name>
        <dbReference type="ChEBI" id="CHEBI:58702"/>
    </ligand>
</feature>
<evidence type="ECO:0000256" key="4">
    <source>
        <dbReference type="ARBA" id="ARBA00004496"/>
    </source>
</evidence>
<keyword evidence="11 17" id="KW-0808">Transferase</keyword>
<evidence type="ECO:0000256" key="12">
    <source>
        <dbReference type="ARBA" id="ARBA00022683"/>
    </source>
</evidence>
<dbReference type="InterPro" id="IPR050499">
    <property type="entry name" value="PEP-utilizing_PTS_enzyme"/>
</dbReference>
<feature type="binding site" evidence="19">
    <location>
        <position position="333"/>
    </location>
    <ligand>
        <name>phosphoenolpyruvate</name>
        <dbReference type="ChEBI" id="CHEBI:58702"/>
    </ligand>
</feature>
<keyword evidence="9 17" id="KW-0963">Cytoplasm</keyword>
<dbReference type="InterPro" id="IPR040442">
    <property type="entry name" value="Pyrv_kinase-like_dom_sf"/>
</dbReference>
<comment type="function">
    <text evidence="3 17">General (non sugar-specific) component of the phosphoenolpyruvate-dependent sugar phosphotransferase system (sugar PTS). This major carbohydrate active-transport system catalyzes the phosphorylation of incoming sugar substrates concomitantly with their translocation across the cell membrane. Enzyme I transfers the phosphoryl group from phosphoenolpyruvate (PEP) to the phosphoryl carrier protein (HPr).</text>
</comment>
<evidence type="ECO:0000256" key="20">
    <source>
        <dbReference type="PIRSR" id="PIRSR000732-3"/>
    </source>
</evidence>
<keyword evidence="10 17" id="KW-0762">Sugar transport</keyword>
<proteinExistence type="inferred from homology"/>
<comment type="similarity">
    <text evidence="5 17">Belongs to the PEP-utilizing enzyme family.</text>
</comment>
<dbReference type="NCBIfam" id="TIGR01417">
    <property type="entry name" value="PTS_I_fam"/>
    <property type="match status" value="1"/>
</dbReference>
<evidence type="ECO:0000256" key="14">
    <source>
        <dbReference type="ARBA" id="ARBA00022777"/>
    </source>
</evidence>
<evidence type="ECO:0000256" key="15">
    <source>
        <dbReference type="ARBA" id="ARBA00022842"/>
    </source>
</evidence>
<organism evidence="24 25">
    <name type="scientific">bacterium (Candidatus Ratteibacteria) CG01_land_8_20_14_3_00_40_19</name>
    <dbReference type="NCBI Taxonomy" id="2014290"/>
    <lineage>
        <taxon>Bacteria</taxon>
        <taxon>Candidatus Ratteibacteria</taxon>
    </lineage>
</organism>
<evidence type="ECO:0000256" key="13">
    <source>
        <dbReference type="ARBA" id="ARBA00022723"/>
    </source>
</evidence>
<dbReference type="GO" id="GO:0046872">
    <property type="term" value="F:metal ion binding"/>
    <property type="evidence" value="ECO:0007669"/>
    <property type="project" value="UniProtKB-KW"/>
</dbReference>
<evidence type="ECO:0000256" key="9">
    <source>
        <dbReference type="ARBA" id="ARBA00022490"/>
    </source>
</evidence>
<dbReference type="EC" id="2.7.3.9" evidence="6 17"/>
<dbReference type="Pfam" id="PF02896">
    <property type="entry name" value="PEP-utilizers_C"/>
    <property type="match status" value="1"/>
</dbReference>
<dbReference type="InterPro" id="IPR008731">
    <property type="entry name" value="PTS_EIN"/>
</dbReference>
<keyword evidence="8 17" id="KW-0813">Transport</keyword>
<dbReference type="SUPFAM" id="SSF47831">
    <property type="entry name" value="Enzyme I of the PEP:sugar phosphotransferase system HPr-binding (sub)domain"/>
    <property type="match status" value="1"/>
</dbReference>
<dbReference type="GO" id="GO:0009401">
    <property type="term" value="P:phosphoenolpyruvate-dependent sugar phosphotransferase system"/>
    <property type="evidence" value="ECO:0007669"/>
    <property type="project" value="UniProtKB-KW"/>
</dbReference>
<dbReference type="GO" id="GO:0008965">
    <property type="term" value="F:phosphoenolpyruvate-protein phosphotransferase activity"/>
    <property type="evidence" value="ECO:0007669"/>
    <property type="project" value="UniProtKB-EC"/>
</dbReference>
<evidence type="ECO:0000256" key="7">
    <source>
        <dbReference type="ARBA" id="ARBA00016544"/>
    </source>
</evidence>
<sequence>MLKLEGIGVSSGIAMGKIFLLKDLISSIPSYSIKKSQIPGEIKRLKKALAKTEKEIKKIQGKVRGEFKKEARIFDVHLLIVKDKRMFEKVVQRLKKKRVNVESAFAFVAQEFISGFAQINVDYLRERRIDIEDVAKRILHNLLGLQRKSLSRLQEKRVIIAHNLSPSETASMSKDKVIAFATDMGGKTSHTAIMARALEIPAVVGLKEITSKVQNEDFIIIDGNRGLVIINPDQETLESYKEKEEHLFVVKKDLSILKDLPCQTKDGRRIKLRTNIELPQEIDHLSSYGAEGIGLYRTEFFYLNRKDLPSEEEQYHFYRKAAEKVNPYPVIIRTLDIGGDKFASSLQISSELNPFLGWRAIRFCLARPDIFKAQLRAILRASPFGNLKIMYPMISGIEELRKANNLLREAKTELKSEGKEFNDNLDIGMMIETPSAAMTADILAKEANFFSIGTNDLIQYSIAVDRVNEKTAYLYEPAHPAILRLIRNTIKASHQEKIWVEMCGEMASEPSFALLLLGLEIDALSMTPFAIPRIKKLIRQVNFQEAKEFAKTVLSLETGKEVMDYSNAFYQKKELFDEKNG</sequence>
<keyword evidence="15 17" id="KW-0460">Magnesium</keyword>
<evidence type="ECO:0000256" key="18">
    <source>
        <dbReference type="PIRSR" id="PIRSR000732-1"/>
    </source>
</evidence>
<keyword evidence="13 17" id="KW-0479">Metal-binding</keyword>
<evidence type="ECO:0000256" key="5">
    <source>
        <dbReference type="ARBA" id="ARBA00007837"/>
    </source>
</evidence>
<feature type="binding site" evidence="19">
    <location>
        <position position="297"/>
    </location>
    <ligand>
        <name>phosphoenolpyruvate</name>
        <dbReference type="ChEBI" id="CHEBI:58702"/>
    </ligand>
</feature>
<dbReference type="EMBL" id="PETL01000053">
    <property type="protein sequence ID" value="PIV64657.1"/>
    <property type="molecule type" value="Genomic_DNA"/>
</dbReference>
<dbReference type="InterPro" id="IPR023151">
    <property type="entry name" value="PEP_util_CS"/>
</dbReference>